<dbReference type="InterPro" id="IPR056681">
    <property type="entry name" value="DUF7779"/>
</dbReference>
<reference evidence="2 3" key="1">
    <citation type="submission" date="2016-05" db="EMBL/GenBank/DDBJ databases">
        <title>A degradative enzymes factory behind the ericoid mycorrhizal symbiosis.</title>
        <authorList>
            <consortium name="DOE Joint Genome Institute"/>
            <person name="Martino E."/>
            <person name="Morin E."/>
            <person name="Grelet G."/>
            <person name="Kuo A."/>
            <person name="Kohler A."/>
            <person name="Daghino S."/>
            <person name="Barry K."/>
            <person name="Choi C."/>
            <person name="Cichocki N."/>
            <person name="Clum A."/>
            <person name="Copeland A."/>
            <person name="Hainaut M."/>
            <person name="Haridas S."/>
            <person name="Labutti K."/>
            <person name="Lindquist E."/>
            <person name="Lipzen A."/>
            <person name="Khouja H.-R."/>
            <person name="Murat C."/>
            <person name="Ohm R."/>
            <person name="Olson A."/>
            <person name="Spatafora J."/>
            <person name="Veneault-Fourrey C."/>
            <person name="Henrissat B."/>
            <person name="Grigoriev I."/>
            <person name="Martin F."/>
            <person name="Perotto S."/>
        </authorList>
    </citation>
    <scope>NUCLEOTIDE SEQUENCE [LARGE SCALE GENOMIC DNA]</scope>
    <source>
        <strain evidence="2 3">UAMH 7357</strain>
    </source>
</reference>
<proteinExistence type="predicted"/>
<dbReference type="Gene3D" id="3.40.50.300">
    <property type="entry name" value="P-loop containing nucleotide triphosphate hydrolases"/>
    <property type="match status" value="1"/>
</dbReference>
<keyword evidence="3" id="KW-1185">Reference proteome</keyword>
<dbReference type="Gene3D" id="1.25.40.10">
    <property type="entry name" value="Tetratricopeptide repeat domain"/>
    <property type="match status" value="3"/>
</dbReference>
<dbReference type="NCBIfam" id="NF040586">
    <property type="entry name" value="FxSxx_TPR"/>
    <property type="match status" value="1"/>
</dbReference>
<dbReference type="OrthoDB" id="674604at2759"/>
<dbReference type="STRING" id="1745343.A0A2J6Q4J6"/>
<sequence>MKELLMPSEVSERQKICVIHGVGGIGKTQLAIEYARLHKARYTSFFWLDGKTEESLIRSLLLIASRLPKGQVPGVDNQEIKGLEESRKRAQEVLQWFAFKENTQWLLVYDNIDKTSYEEETSDQNTESSSTYDITRYFPRGDTGSIIITTRLQRLVSLGSQVHLRKVDVLDGLLILEKRAGRSLKRTGISLVERLGRLPLALVFAGSYISKTTIVKYLELYNKSWMELHKTMKNSYDYPERTIITTWQISFDELKLRNEGAAKLLQLWGYLDNHELWFQLLQWKGYEQEAPSWLQKITATELRFLATIDSLLNYSLIEQNDSNEAYSLHAVVHDWIQASINEMDGEGLLQTAITTVGLAVPGDHMRDFSALQRQLLPHVIRLSQFWSQASEIQNTLNDNPYLASLHNLGNLYQNQDRLTEAEAVYKQALVGYEKVLGTEHISTLHTVRNLGQLYQVQGRLAEAEAMYKRALVGYEKALGTEHVSALVTVDNLGNLYQNQDRFAEAEAMYKRSLMGKEKALSTEHTSTLDTVNNLGILCLNQGRLAEAEAMYQRALMGYEKVLGTEHVSTLVTVDNLGNLYQKQGRFAEAEAMYKRALVGREKALGTEHMSTLHTVNRLGNLYQDQDRLAEAEAMYKQALVGREKVLGTEHESALDTVNNLGKLYCKQGRLAEAEAMYKRALLGYEKVLGTEHTSTLHTVHNLGKLYQDQGQPAEAESMYKRALVGREKALGIEHALTLDTVNNLGNLYCKQGRLAEAEAMYKRALVGMEKVLGIEHMSTLGTVNSLGILYLLQGRLAEAEAMYKRALVGREKVFGTEHTSTLFTVNSLGIIYCKQGRLAEAEAMYMRALVGYEKVLGTEHASTLFTINSLEALYCDQGRLAEADAMHEWRLK</sequence>
<dbReference type="SMART" id="SM00028">
    <property type="entry name" value="TPR"/>
    <property type="match status" value="11"/>
</dbReference>
<dbReference type="PANTHER" id="PTHR46082">
    <property type="entry name" value="ATP/GTP-BINDING PROTEIN-RELATED"/>
    <property type="match status" value="1"/>
</dbReference>
<dbReference type="Pfam" id="PF25000">
    <property type="entry name" value="DUF7779"/>
    <property type="match status" value="1"/>
</dbReference>
<feature type="domain" description="DUF7779" evidence="1">
    <location>
        <begin position="258"/>
        <end position="342"/>
    </location>
</feature>
<dbReference type="AlphaFoldDB" id="A0A2J6Q4J6"/>
<dbReference type="EMBL" id="KZ613482">
    <property type="protein sequence ID" value="PMD21094.1"/>
    <property type="molecule type" value="Genomic_DNA"/>
</dbReference>
<dbReference type="InterPro" id="IPR019734">
    <property type="entry name" value="TPR_rpt"/>
</dbReference>
<evidence type="ECO:0000313" key="3">
    <source>
        <dbReference type="Proteomes" id="UP000235672"/>
    </source>
</evidence>
<dbReference type="PANTHER" id="PTHR46082:SF6">
    <property type="entry name" value="AAA+ ATPASE DOMAIN-CONTAINING PROTEIN-RELATED"/>
    <property type="match status" value="1"/>
</dbReference>
<dbReference type="Pfam" id="PF13424">
    <property type="entry name" value="TPR_12"/>
    <property type="match status" value="5"/>
</dbReference>
<evidence type="ECO:0000259" key="1">
    <source>
        <dbReference type="Pfam" id="PF25000"/>
    </source>
</evidence>
<accession>A0A2J6Q4J6</accession>
<dbReference type="PRINTS" id="PR00381">
    <property type="entry name" value="KINESINLIGHT"/>
</dbReference>
<name>A0A2J6Q4J6_9HELO</name>
<protein>
    <submittedName>
        <fullName evidence="2">TPR-like protein</fullName>
    </submittedName>
</protein>
<dbReference type="InterPro" id="IPR053137">
    <property type="entry name" value="NLR-like"/>
</dbReference>
<dbReference type="Proteomes" id="UP000235672">
    <property type="component" value="Unassembled WGS sequence"/>
</dbReference>
<dbReference type="SUPFAM" id="SSF52540">
    <property type="entry name" value="P-loop containing nucleoside triphosphate hydrolases"/>
    <property type="match status" value="1"/>
</dbReference>
<organism evidence="2 3">
    <name type="scientific">Hyaloscypha hepaticicola</name>
    <dbReference type="NCBI Taxonomy" id="2082293"/>
    <lineage>
        <taxon>Eukaryota</taxon>
        <taxon>Fungi</taxon>
        <taxon>Dikarya</taxon>
        <taxon>Ascomycota</taxon>
        <taxon>Pezizomycotina</taxon>
        <taxon>Leotiomycetes</taxon>
        <taxon>Helotiales</taxon>
        <taxon>Hyaloscyphaceae</taxon>
        <taxon>Hyaloscypha</taxon>
    </lineage>
</organism>
<gene>
    <name evidence="2" type="ORF">NA56DRAFT_572754</name>
</gene>
<dbReference type="InterPro" id="IPR011990">
    <property type="entry name" value="TPR-like_helical_dom_sf"/>
</dbReference>
<evidence type="ECO:0000313" key="2">
    <source>
        <dbReference type="EMBL" id="PMD21094.1"/>
    </source>
</evidence>
<dbReference type="SUPFAM" id="SSF48452">
    <property type="entry name" value="TPR-like"/>
    <property type="match status" value="3"/>
</dbReference>
<dbReference type="InterPro" id="IPR027417">
    <property type="entry name" value="P-loop_NTPase"/>
</dbReference>
<dbReference type="Pfam" id="PF13374">
    <property type="entry name" value="TPR_10"/>
    <property type="match status" value="2"/>
</dbReference>